<dbReference type="PROSITE" id="PS51007">
    <property type="entry name" value="CYTC"/>
    <property type="match status" value="1"/>
</dbReference>
<feature type="domain" description="Cytochrome c" evidence="5">
    <location>
        <begin position="197"/>
        <end position="279"/>
    </location>
</feature>
<reference evidence="6 7" key="1">
    <citation type="submission" date="2022-09" db="EMBL/GenBank/DDBJ databases">
        <authorList>
            <person name="Giprobiosintez L."/>
        </authorList>
    </citation>
    <scope>NUCLEOTIDE SEQUENCE [LARGE SCALE GENOMIC DNA]</scope>
    <source>
        <strain evidence="7">VKPM-B-12549 (GBS-15)</strain>
    </source>
</reference>
<dbReference type="RefSeq" id="WP_232470400.1">
    <property type="nucleotide sequence ID" value="NZ_CP104311.1"/>
</dbReference>
<dbReference type="InterPro" id="IPR036909">
    <property type="entry name" value="Cyt_c-like_dom_sf"/>
</dbReference>
<evidence type="ECO:0000256" key="2">
    <source>
        <dbReference type="ARBA" id="ARBA00022723"/>
    </source>
</evidence>
<keyword evidence="1 4" id="KW-0349">Heme</keyword>
<evidence type="ECO:0000313" key="6">
    <source>
        <dbReference type="EMBL" id="WWF01648.1"/>
    </source>
</evidence>
<accession>A0ABZ2F364</accession>
<protein>
    <submittedName>
        <fullName evidence="6">Cytochrome c family protein</fullName>
    </submittedName>
</protein>
<dbReference type="EMBL" id="CP104311">
    <property type="protein sequence ID" value="WWF01648.1"/>
    <property type="molecule type" value="Genomic_DNA"/>
</dbReference>
<proteinExistence type="predicted"/>
<evidence type="ECO:0000256" key="1">
    <source>
        <dbReference type="ARBA" id="ARBA00022617"/>
    </source>
</evidence>
<name>A0ABZ2F364_METCP</name>
<evidence type="ECO:0000313" key="7">
    <source>
        <dbReference type="Proteomes" id="UP001359308"/>
    </source>
</evidence>
<dbReference type="SUPFAM" id="SSF46626">
    <property type="entry name" value="Cytochrome c"/>
    <property type="match status" value="1"/>
</dbReference>
<gene>
    <name evidence="6" type="ORF">N4J17_14435</name>
</gene>
<dbReference type="InterPro" id="IPR009056">
    <property type="entry name" value="Cyt_c-like_dom"/>
</dbReference>
<evidence type="ECO:0000256" key="4">
    <source>
        <dbReference type="PROSITE-ProRule" id="PRU00433"/>
    </source>
</evidence>
<organism evidence="6 7">
    <name type="scientific">Methylococcus capsulatus</name>
    <dbReference type="NCBI Taxonomy" id="414"/>
    <lineage>
        <taxon>Bacteria</taxon>
        <taxon>Pseudomonadati</taxon>
        <taxon>Pseudomonadota</taxon>
        <taxon>Gammaproteobacteria</taxon>
        <taxon>Methylococcales</taxon>
        <taxon>Methylococcaceae</taxon>
        <taxon>Methylococcus</taxon>
    </lineage>
</organism>
<keyword evidence="3 4" id="KW-0408">Iron</keyword>
<dbReference type="Proteomes" id="UP001359308">
    <property type="component" value="Chromosome"/>
</dbReference>
<evidence type="ECO:0000259" key="5">
    <source>
        <dbReference type="PROSITE" id="PS51007"/>
    </source>
</evidence>
<evidence type="ECO:0000256" key="3">
    <source>
        <dbReference type="ARBA" id="ARBA00023004"/>
    </source>
</evidence>
<dbReference type="Gene3D" id="1.10.760.10">
    <property type="entry name" value="Cytochrome c-like domain"/>
    <property type="match status" value="1"/>
</dbReference>
<keyword evidence="2 4" id="KW-0479">Metal-binding</keyword>
<keyword evidence="7" id="KW-1185">Reference proteome</keyword>
<sequence length="290" mass="31257">MSISQPSGGSATLRPSAARAVLHTTIGAALAVMAQPVLAVELPPPDRLEAETGIPARTVEVIEPHVSSPGHQLRVSYRGFGMAELLDRLFGERWKVPGTEVVFYGRDGYRSGTESGRFLSGSAWLVVGRADGKPFKVDNPDQHETGVPLGPYYLVWDNLHDSAARAQGAYGWPYQVVRIDLATPADYAAARPQDTDPLAAEGFDQARKYCLTCHRVAGIGGGKFAGDLREVSALLSDQALKTWIIEPQKMHAGTTMPPLNAALPEAERNHIADVIIRYLRARPAADTTAP</sequence>